<dbReference type="NCBIfam" id="NF038026">
    <property type="entry name" value="RsaX20_sORF"/>
    <property type="match status" value="1"/>
</dbReference>
<evidence type="ECO:0000313" key="1">
    <source>
        <dbReference type="EMBL" id="AEN99013.1"/>
    </source>
</evidence>
<dbReference type="EMBL" id="CP002461">
    <property type="protein sequence ID" value="AEN99013.1"/>
    <property type="molecule type" value="Genomic_DNA"/>
</dbReference>
<proteinExistence type="predicted"/>
<dbReference type="KEGG" id="lsn:LSA_05830"/>
<dbReference type="RefSeq" id="WP_014081871.1">
    <property type="nucleotide sequence ID" value="NC_015978.1"/>
</dbReference>
<dbReference type="Proteomes" id="UP000001285">
    <property type="component" value="Chromosome"/>
</dbReference>
<name>G2KVJ8_FRUST</name>
<dbReference type="HOGENOM" id="CLU_214405_2_1_9"/>
<sequence>MKEMTLATAYRMLKSPNKRTKSRALRVIKKINLTNKAKNS</sequence>
<reference evidence="1 2" key="1">
    <citation type="journal article" date="2011" name="Microb. Cell Fact.">
        <title>Genomic analysis reveals Lactobacillus sanfranciscensis as stable element in traditional sourdoughs.</title>
        <authorList>
            <person name="Vogel R.F."/>
            <person name="Pavlovic M."/>
            <person name="Ehrmann M.A."/>
            <person name="Wiezer A."/>
            <person name="Liesegang H."/>
            <person name="Offschanka S."/>
            <person name="Voget S."/>
            <person name="Angelov A."/>
            <person name="Bocker G."/>
            <person name="Liebl W."/>
        </authorList>
    </citation>
    <scope>NUCLEOTIDE SEQUENCE [LARGE SCALE GENOMIC DNA]</scope>
    <source>
        <strain evidence="1 2">TMW 1.1304</strain>
    </source>
</reference>
<gene>
    <name evidence="1" type="ordered locus">LSA_05830</name>
</gene>
<protein>
    <submittedName>
        <fullName evidence="1">Uncharacterized protein</fullName>
    </submittedName>
</protein>
<organism evidence="1 2">
    <name type="scientific">Fructilactobacillus sanfranciscensis (strain TMW 1.1304)</name>
    <name type="common">Lactobacillus sanfranciscensis</name>
    <dbReference type="NCBI Taxonomy" id="714313"/>
    <lineage>
        <taxon>Bacteria</taxon>
        <taxon>Bacillati</taxon>
        <taxon>Bacillota</taxon>
        <taxon>Bacilli</taxon>
        <taxon>Lactobacillales</taxon>
        <taxon>Lactobacillaceae</taxon>
        <taxon>Fructilactobacillus</taxon>
    </lineage>
</organism>
<dbReference type="InterPro" id="IPR049844">
    <property type="entry name" value="RsaX20-like"/>
</dbReference>
<dbReference type="GeneID" id="93160471"/>
<keyword evidence="2" id="KW-1185">Reference proteome</keyword>
<dbReference type="AlphaFoldDB" id="G2KVJ8"/>
<evidence type="ECO:0000313" key="2">
    <source>
        <dbReference type="Proteomes" id="UP000001285"/>
    </source>
</evidence>
<accession>G2KVJ8</accession>